<dbReference type="Proteomes" id="UP001249851">
    <property type="component" value="Unassembled WGS sequence"/>
</dbReference>
<comment type="caution">
    <text evidence="11">The sequence shown here is derived from an EMBL/GenBank/DDBJ whole genome shotgun (WGS) entry which is preliminary data.</text>
</comment>
<dbReference type="Pfam" id="PF07575">
    <property type="entry name" value="Nucleopor_Nup85"/>
    <property type="match status" value="1"/>
</dbReference>
<keyword evidence="3 9" id="KW-0813">Transport</keyword>
<evidence type="ECO:0000256" key="6">
    <source>
        <dbReference type="ARBA" id="ARBA00023010"/>
    </source>
</evidence>
<dbReference type="AlphaFoldDB" id="A0AAD9QMQ0"/>
<dbReference type="PANTHER" id="PTHR13373:SF21">
    <property type="entry name" value="NUCLEAR PORE COMPLEX PROTEIN NUP85"/>
    <property type="match status" value="1"/>
</dbReference>
<dbReference type="EMBL" id="JARQWQ010000023">
    <property type="protein sequence ID" value="KAK2564164.1"/>
    <property type="molecule type" value="Genomic_DNA"/>
</dbReference>
<comment type="subcellular location">
    <subcellularLocation>
        <location evidence="1 9">Nucleus</location>
        <location evidence="1 9">Nuclear pore complex</location>
    </subcellularLocation>
</comment>
<dbReference type="GO" id="GO:0031965">
    <property type="term" value="C:nuclear membrane"/>
    <property type="evidence" value="ECO:0007669"/>
    <property type="project" value="UniProtKB-UniRule"/>
</dbReference>
<dbReference type="GO" id="GO:0006406">
    <property type="term" value="P:mRNA export from nucleus"/>
    <property type="evidence" value="ECO:0007669"/>
    <property type="project" value="TreeGrafter"/>
</dbReference>
<comment type="subunit">
    <text evidence="9">Component of the nuclear pore complex (NPC).</text>
</comment>
<evidence type="ECO:0000256" key="5">
    <source>
        <dbReference type="ARBA" id="ARBA00022927"/>
    </source>
</evidence>
<evidence type="ECO:0000256" key="10">
    <source>
        <dbReference type="SAM" id="MobiDB-lite"/>
    </source>
</evidence>
<reference evidence="11" key="1">
    <citation type="journal article" date="2023" name="G3 (Bethesda)">
        <title>Whole genome assembly and annotation of the endangered Caribbean coral Acropora cervicornis.</title>
        <authorList>
            <person name="Selwyn J.D."/>
            <person name="Vollmer S.V."/>
        </authorList>
    </citation>
    <scope>NUCLEOTIDE SEQUENCE</scope>
    <source>
        <strain evidence="11">K2</strain>
    </source>
</reference>
<keyword evidence="9" id="KW-0472">Membrane</keyword>
<evidence type="ECO:0000256" key="4">
    <source>
        <dbReference type="ARBA" id="ARBA00022816"/>
    </source>
</evidence>
<evidence type="ECO:0000256" key="3">
    <source>
        <dbReference type="ARBA" id="ARBA00022448"/>
    </source>
</evidence>
<dbReference type="GO" id="GO:0045893">
    <property type="term" value="P:positive regulation of DNA-templated transcription"/>
    <property type="evidence" value="ECO:0007669"/>
    <property type="project" value="TreeGrafter"/>
</dbReference>
<protein>
    <recommendedName>
        <fullName evidence="9">Nuclear pore complex protein Nup85</fullName>
    </recommendedName>
</protein>
<evidence type="ECO:0000256" key="9">
    <source>
        <dbReference type="RuleBase" id="RU365073"/>
    </source>
</evidence>
<keyword evidence="5 9" id="KW-0653">Protein transport</keyword>
<dbReference type="InterPro" id="IPR011502">
    <property type="entry name" value="Nucleoporin_Nup85"/>
</dbReference>
<evidence type="ECO:0000256" key="1">
    <source>
        <dbReference type="ARBA" id="ARBA00004567"/>
    </source>
</evidence>
<evidence type="ECO:0000313" key="11">
    <source>
        <dbReference type="EMBL" id="KAK2564164.1"/>
    </source>
</evidence>
<evidence type="ECO:0000256" key="8">
    <source>
        <dbReference type="ARBA" id="ARBA00023242"/>
    </source>
</evidence>
<gene>
    <name evidence="11" type="ORF">P5673_012404</name>
</gene>
<dbReference type="GO" id="GO:0031080">
    <property type="term" value="C:nuclear pore outer ring"/>
    <property type="evidence" value="ECO:0007669"/>
    <property type="project" value="TreeGrafter"/>
</dbReference>
<dbReference type="GO" id="GO:0017056">
    <property type="term" value="F:structural constituent of nuclear pore"/>
    <property type="evidence" value="ECO:0007669"/>
    <property type="project" value="TreeGrafter"/>
</dbReference>
<keyword evidence="6 9" id="KW-0811">Translocation</keyword>
<evidence type="ECO:0000256" key="2">
    <source>
        <dbReference type="ARBA" id="ARBA00005573"/>
    </source>
</evidence>
<comment type="similarity">
    <text evidence="2 9">Belongs to the nucleoporin Nup85 family.</text>
</comment>
<keyword evidence="4 9" id="KW-0509">mRNA transport</keyword>
<keyword evidence="8 9" id="KW-0539">Nucleus</keyword>
<accession>A0AAD9QMQ0</accession>
<keyword evidence="12" id="KW-1185">Reference proteome</keyword>
<dbReference type="PANTHER" id="PTHR13373">
    <property type="entry name" value="FROUNT PROTEIN-RELATED"/>
    <property type="match status" value="1"/>
</dbReference>
<comment type="function">
    <text evidence="9">Functions as a component of the nuclear pore complex (NPC).</text>
</comment>
<sequence length="588" mass="67709">MAANEEEESMSGNVANTVIPGCQNLRGYWAPGHRIVVHTSEGISRSAQNSTHYRYPVLHELYSWICKISLMLSAEDIEVLSEPVFLILRKELRHLLTLIETVWHLCEILFIETLPDADKYVKDVLQESNPHDSPSYWPAIYSLVLQGRVNDVCELLAQHPDKQSRDYNDFESMDELLRKMPTYQLYMGQSLHEFTMKWSHWQQECKRRLENKSYAGNPHLNTLCRILCGEEEVFDEVIEYCKTWYHLLVAKLLYCNPAIKSFDLQYHTQSCIDKIEGSGNFDRILLSAFEFDVHAVIKESSDALGNWWFVAHLTDLLHHCGQLDSHHVSHSISLREYLLLEYAASLMSNHSLWRVAVDYLLCCPVNGRAHLVEYIEHLPLETDKKAMKVLRLCEVLDMLPQAQSICKTMSMNAMKAGRLGAALAWCLRSKYCQSGGFSNLDLIDNLGSAMLLSDRLTFLGKYREFHKMYEESKFHEAAHLLISLLTSKLAPQRLWLTLLTDSIPLLEHREVIFSSSQTYELMHCLDEIRLSFRTQEYLGHPSKGPADDRSIKSAPMGPKSTKAQEDEERDKIELIRLALARNLSRTIL</sequence>
<name>A0AAD9QMQ0_ACRCE</name>
<keyword evidence="7 9" id="KW-0906">Nuclear pore complex</keyword>
<evidence type="ECO:0000313" key="12">
    <source>
        <dbReference type="Proteomes" id="UP001249851"/>
    </source>
</evidence>
<proteinExistence type="inferred from homology"/>
<evidence type="ECO:0000256" key="7">
    <source>
        <dbReference type="ARBA" id="ARBA00023132"/>
    </source>
</evidence>
<organism evidence="11 12">
    <name type="scientific">Acropora cervicornis</name>
    <name type="common">Staghorn coral</name>
    <dbReference type="NCBI Taxonomy" id="6130"/>
    <lineage>
        <taxon>Eukaryota</taxon>
        <taxon>Metazoa</taxon>
        <taxon>Cnidaria</taxon>
        <taxon>Anthozoa</taxon>
        <taxon>Hexacorallia</taxon>
        <taxon>Scleractinia</taxon>
        <taxon>Astrocoeniina</taxon>
        <taxon>Acroporidae</taxon>
        <taxon>Acropora</taxon>
    </lineage>
</organism>
<feature type="region of interest" description="Disordered" evidence="10">
    <location>
        <begin position="540"/>
        <end position="568"/>
    </location>
</feature>
<dbReference type="GO" id="GO:0006606">
    <property type="term" value="P:protein import into nucleus"/>
    <property type="evidence" value="ECO:0007669"/>
    <property type="project" value="TreeGrafter"/>
</dbReference>
<reference evidence="11" key="2">
    <citation type="journal article" date="2023" name="Science">
        <title>Genomic signatures of disease resistance in endangered staghorn corals.</title>
        <authorList>
            <person name="Vollmer S.V."/>
            <person name="Selwyn J.D."/>
            <person name="Despard B.A."/>
            <person name="Roesel C.L."/>
        </authorList>
    </citation>
    <scope>NUCLEOTIDE SEQUENCE</scope>
    <source>
        <strain evidence="11">K2</strain>
    </source>
</reference>